<dbReference type="AlphaFoldDB" id="T2M5H8"/>
<feature type="transmembrane region" description="Helical" evidence="6">
    <location>
        <begin position="20"/>
        <end position="38"/>
    </location>
</feature>
<dbReference type="InterPro" id="IPR008853">
    <property type="entry name" value="TMEM9/TMEM9B"/>
</dbReference>
<dbReference type="GO" id="GO:0005765">
    <property type="term" value="C:lysosomal membrane"/>
    <property type="evidence" value="ECO:0007669"/>
    <property type="project" value="InterPro"/>
</dbReference>
<dbReference type="PANTHER" id="PTHR13064">
    <property type="entry name" value="TRANSMEMBRANE PROTEIN 9 FAMILY MEMBER"/>
    <property type="match status" value="1"/>
</dbReference>
<sequence length="184" mass="21675">MLPKFFTYSYILGSFDQKITMQFISLFVFLCIFTQRVLTSGDTRCKCVCPKESRNQTNVFIMNDMINPYECVCENVVKREQLYCLKCECKFESRNSVLIKVIIIFVLSTIFVLYLYMFFVFIQSKHTSTGTLSPSDSFHEQLRDSAPSRRKMTLVNDIEKKISVWQMSIEEQRHHVYGGKKILY</sequence>
<evidence type="ECO:0000256" key="3">
    <source>
        <dbReference type="ARBA" id="ARBA00022692"/>
    </source>
</evidence>
<feature type="transmembrane region" description="Helical" evidence="6">
    <location>
        <begin position="97"/>
        <end position="122"/>
    </location>
</feature>
<keyword evidence="5 6" id="KW-0472">Membrane</keyword>
<protein>
    <submittedName>
        <fullName evidence="7">Transmembrane protein 9B</fullName>
    </submittedName>
</protein>
<proteinExistence type="evidence at transcript level"/>
<name>T2M5H8_HYDVU</name>
<accession>T2M5H8</accession>
<dbReference type="EMBL" id="HAAD01000928">
    <property type="protein sequence ID" value="CDG67160.1"/>
    <property type="molecule type" value="mRNA"/>
</dbReference>
<reference evidence="7" key="1">
    <citation type="journal article" date="2013" name="Genome Biol. Evol.">
        <title>Punctuated emergences of genetic and phenotypic innovations in eumetazoan, bilaterian, euteleostome, and hominidae ancestors.</title>
        <authorList>
            <person name="Wenger Y."/>
            <person name="Galliot B."/>
        </authorList>
    </citation>
    <scope>NUCLEOTIDE SEQUENCE</scope>
    <source>
        <tissue evidence="7">Whole animals</tissue>
    </source>
</reference>
<organism evidence="7">
    <name type="scientific">Hydra vulgaris</name>
    <name type="common">Hydra</name>
    <name type="synonym">Hydra attenuata</name>
    <dbReference type="NCBI Taxonomy" id="6087"/>
    <lineage>
        <taxon>Eukaryota</taxon>
        <taxon>Metazoa</taxon>
        <taxon>Cnidaria</taxon>
        <taxon>Hydrozoa</taxon>
        <taxon>Hydroidolina</taxon>
        <taxon>Anthoathecata</taxon>
        <taxon>Aplanulata</taxon>
        <taxon>Hydridae</taxon>
        <taxon>Hydra</taxon>
    </lineage>
</organism>
<comment type="similarity">
    <text evidence="2">Belongs to the TMEM9 family.</text>
</comment>
<dbReference type="PANTHER" id="PTHR13064:SF6">
    <property type="entry name" value="TRANSMEMBRANE PROTEIN 9"/>
    <property type="match status" value="1"/>
</dbReference>
<keyword evidence="3 6" id="KW-0812">Transmembrane</keyword>
<evidence type="ECO:0000256" key="2">
    <source>
        <dbReference type="ARBA" id="ARBA00007264"/>
    </source>
</evidence>
<keyword evidence="4 6" id="KW-1133">Transmembrane helix</keyword>
<evidence type="ECO:0000256" key="6">
    <source>
        <dbReference type="SAM" id="Phobius"/>
    </source>
</evidence>
<evidence type="ECO:0000256" key="1">
    <source>
        <dbReference type="ARBA" id="ARBA00004370"/>
    </source>
</evidence>
<evidence type="ECO:0000313" key="7">
    <source>
        <dbReference type="EMBL" id="CDG67160.1"/>
    </source>
</evidence>
<dbReference type="OrthoDB" id="10059035at2759"/>
<comment type="subcellular location">
    <subcellularLocation>
        <location evidence="1">Membrane</location>
    </subcellularLocation>
</comment>
<dbReference type="Pfam" id="PF05434">
    <property type="entry name" value="Tmemb_9"/>
    <property type="match status" value="1"/>
</dbReference>
<gene>
    <name evidence="7" type="primary">TMEM9B</name>
</gene>
<evidence type="ECO:0000256" key="5">
    <source>
        <dbReference type="ARBA" id="ARBA00023136"/>
    </source>
</evidence>
<evidence type="ECO:0000256" key="4">
    <source>
        <dbReference type="ARBA" id="ARBA00022989"/>
    </source>
</evidence>